<dbReference type="Gene3D" id="3.40.50.1820">
    <property type="entry name" value="alpha/beta hydrolase"/>
    <property type="match status" value="1"/>
</dbReference>
<keyword evidence="2" id="KW-0378">Hydrolase</keyword>
<evidence type="ECO:0000256" key="2">
    <source>
        <dbReference type="ARBA" id="ARBA00022801"/>
    </source>
</evidence>
<dbReference type="PANTHER" id="PTHR44749:SF1">
    <property type="entry name" value="TETRATRICOPEPTIDE-LIKE HELICAL DOMAIN-CONTAINING PROTEIN"/>
    <property type="match status" value="1"/>
</dbReference>
<feature type="repeat" description="TPR" evidence="3">
    <location>
        <begin position="702"/>
        <end position="735"/>
    </location>
</feature>
<evidence type="ECO:0000256" key="1">
    <source>
        <dbReference type="ARBA" id="ARBA00008645"/>
    </source>
</evidence>
<feature type="domain" description="AB hydrolase-1" evidence="6">
    <location>
        <begin position="23"/>
        <end position="260"/>
    </location>
</feature>
<dbReference type="Pfam" id="PF13181">
    <property type="entry name" value="TPR_8"/>
    <property type="match status" value="1"/>
</dbReference>
<dbReference type="InterPro" id="IPR019734">
    <property type="entry name" value="TPR_rpt"/>
</dbReference>
<sequence length="1289" mass="144924">MGIVSEAHNVKVLGNIANGQQIIVLGHGFGTDQSVWKHLVPHLVDENKVVLYDNMGAGTTNPDYFDFERYATLEGYAYDLISILEEIQIQSCIFVGHSVSGMIALIASITRPDLFSKILMIASSPRYLNDVDYYGGFEQEDLDQLFEAMRGNYKAWCSGFAPLAVGGDMDSVAVQEFSRTLFNMRPDIALSVGQTIFQSDLRQILGLVTVPCHIIQSMKDLAVPVVVSEYLHQNLGSDSIVEVMSTEGHLPQLSSPDIVIPVLLRHIRFQLLNRPNRIPIDFMSDSAELLSLVSAMSERMELAKLCTSRDWSKAIRLLDSLLSQSCAIQDLWLTRISYIVFNLKIYWSLLVWQSGAFCYLGRAFSALGRKEDAVLVWEQGYEHAVHHSADLKQLLELEELLKVAKQEKCSLHENHAIESESSMVVSESGHLISENAIETSANQNHLDDQSNSCNHSREVSEVYSTSTNNDNVCNGISEKDTRAGHFGSQMNGNHDAPNKLCCESESCDDSGDNCSELSKISSNSSALTQTSSTVSTSKLEIPHSDESNKNKKFRVTRISKTKSISVDFRLSRGIAEVNEGNYARAISIFDQLLKEDPSYPEALIGRGTAFAFQRELEAAIADFTKAIEINPAACEAWKRRGQARAALGEFLAAIEDLSNALEFEPNSADILHERGIVNFKFKDFYAAVEDLSTCVKLDKNNTSAYTYLGLALSSIGEYKKAEEAHLTSIQLDQNFLEAWGHLTQFYQDLANSTKALECLHQALQVDGRFSKGYHLRGLLLHGMGEHRKAIKDLSTELSIDSANIECFYLRASCYHAVGDYKEAVKDYDAALDLELDSMDKFVLQCLAFYQKELALYTASKINSEFNEFDIDGDIDPLFKEYWCKRLHPKNVCEKVYRQPPLRESLKKCKPRKQDLVFNKHKTTLLQAADSIGEKIQYDCSGFLPNRRQHRMAGLAAIEIAQKVSKAWRKYLNRSTSRNSKKARRREKVNMPSQNRGGAGCSTSGYSETSTTYGTLEDKSFGNTMMSWQDVYSLAVKWRQISEPCDPVVWINKLRTLEVAKRVIKEKKHVYNKADEVIYLSGDEKLQDIMDANSCSDLYRAVGEDFWQATWCSSTAFEGKRLEGTRITLVKMEERGFDFAIRTPCTPYRWDEFEAEMAMAWEAIYKAYCGENFGSTDFDALETVRDAILRMTYYWYNFMPLSRGSAVVGFVVMLGLFLAANMRFTGSIPKGLQVDWEAILNLEPSSFVDSIKSWLYPSLEVTTSWKEYPDVASTFTTTGSVVAALSSYND</sequence>
<feature type="repeat" description="TPR" evidence="3">
    <location>
        <begin position="634"/>
        <end position="667"/>
    </location>
</feature>
<feature type="compositionally biased region" description="Low complexity" evidence="4">
    <location>
        <begin position="521"/>
        <end position="533"/>
    </location>
</feature>
<name>A0A7J6I4N6_CANSA</name>
<dbReference type="InterPro" id="IPR011990">
    <property type="entry name" value="TPR-like_helical_dom_sf"/>
</dbReference>
<dbReference type="Proteomes" id="UP000583929">
    <property type="component" value="Unassembled WGS sequence"/>
</dbReference>
<dbReference type="InterPro" id="IPR029058">
    <property type="entry name" value="AB_hydrolase_fold"/>
</dbReference>
<organism evidence="7 8">
    <name type="scientific">Cannabis sativa</name>
    <name type="common">Hemp</name>
    <name type="synonym">Marijuana</name>
    <dbReference type="NCBI Taxonomy" id="3483"/>
    <lineage>
        <taxon>Eukaryota</taxon>
        <taxon>Viridiplantae</taxon>
        <taxon>Streptophyta</taxon>
        <taxon>Embryophyta</taxon>
        <taxon>Tracheophyta</taxon>
        <taxon>Spermatophyta</taxon>
        <taxon>Magnoliopsida</taxon>
        <taxon>eudicotyledons</taxon>
        <taxon>Gunneridae</taxon>
        <taxon>Pentapetalae</taxon>
        <taxon>rosids</taxon>
        <taxon>fabids</taxon>
        <taxon>Rosales</taxon>
        <taxon>Cannabaceae</taxon>
        <taxon>Cannabis</taxon>
    </lineage>
</organism>
<dbReference type="SMART" id="SM00028">
    <property type="entry name" value="TPR"/>
    <property type="match status" value="9"/>
</dbReference>
<dbReference type="FunFam" id="3.40.50.1820:FF:000042">
    <property type="entry name" value="probable strigolactone esterase DAD2"/>
    <property type="match status" value="1"/>
</dbReference>
<keyword evidence="3" id="KW-0802">TPR repeat</keyword>
<dbReference type="GO" id="GO:0016787">
    <property type="term" value="F:hydrolase activity"/>
    <property type="evidence" value="ECO:0007669"/>
    <property type="project" value="UniProtKB-KW"/>
</dbReference>
<reference evidence="7 8" key="1">
    <citation type="journal article" date="2020" name="bioRxiv">
        <title>Sequence and annotation of 42 cannabis genomes reveals extensive copy number variation in cannabinoid synthesis and pathogen resistance genes.</title>
        <authorList>
            <person name="Mckernan K.J."/>
            <person name="Helbert Y."/>
            <person name="Kane L.T."/>
            <person name="Ebling H."/>
            <person name="Zhang L."/>
            <person name="Liu B."/>
            <person name="Eaton Z."/>
            <person name="Mclaughlin S."/>
            <person name="Kingan S."/>
            <person name="Baybayan P."/>
            <person name="Concepcion G."/>
            <person name="Jordan M."/>
            <person name="Riva A."/>
            <person name="Barbazuk W."/>
            <person name="Harkins T."/>
        </authorList>
    </citation>
    <scope>NUCLEOTIDE SEQUENCE [LARGE SCALE GENOMIC DNA]</scope>
    <source>
        <strain evidence="8">cv. Jamaican Lion 4</strain>
        <tissue evidence="7">Leaf</tissue>
    </source>
</reference>
<proteinExistence type="inferred from homology"/>
<keyword evidence="8" id="KW-1185">Reference proteome</keyword>
<keyword evidence="5" id="KW-1133">Transmembrane helix</keyword>
<feature type="repeat" description="TPR" evidence="3">
    <location>
        <begin position="566"/>
        <end position="599"/>
    </location>
</feature>
<dbReference type="PROSITE" id="PS50005">
    <property type="entry name" value="TPR"/>
    <property type="match status" value="5"/>
</dbReference>
<dbReference type="PANTHER" id="PTHR44749">
    <property type="entry name" value="SUPPRESSOR OF RPS4-RLD 1"/>
    <property type="match status" value="1"/>
</dbReference>
<feature type="repeat" description="TPR" evidence="3">
    <location>
        <begin position="600"/>
        <end position="633"/>
    </location>
</feature>
<evidence type="ECO:0000313" key="7">
    <source>
        <dbReference type="EMBL" id="KAF4402001.1"/>
    </source>
</evidence>
<comment type="similarity">
    <text evidence="1">Belongs to the AB hydrolase superfamily.</text>
</comment>
<feature type="region of interest" description="Disordered" evidence="4">
    <location>
        <begin position="974"/>
        <end position="1007"/>
    </location>
</feature>
<dbReference type="EMBL" id="JAATIQ010000009">
    <property type="protein sequence ID" value="KAF4402001.1"/>
    <property type="molecule type" value="Genomic_DNA"/>
</dbReference>
<evidence type="ECO:0000256" key="3">
    <source>
        <dbReference type="PROSITE-ProRule" id="PRU00339"/>
    </source>
</evidence>
<accession>A0A7J6I4N6</accession>
<evidence type="ECO:0000259" key="6">
    <source>
        <dbReference type="Pfam" id="PF12697"/>
    </source>
</evidence>
<dbReference type="Pfam" id="PF12697">
    <property type="entry name" value="Abhydrolase_6"/>
    <property type="match status" value="1"/>
</dbReference>
<dbReference type="Pfam" id="PF13432">
    <property type="entry name" value="TPR_16"/>
    <property type="match status" value="1"/>
</dbReference>
<dbReference type="SUPFAM" id="SSF48452">
    <property type="entry name" value="TPR-like"/>
    <property type="match status" value="2"/>
</dbReference>
<protein>
    <recommendedName>
        <fullName evidence="6">AB hydrolase-1 domain-containing protein</fullName>
    </recommendedName>
</protein>
<feature type="region of interest" description="Disordered" evidence="4">
    <location>
        <begin position="521"/>
        <end position="548"/>
    </location>
</feature>
<dbReference type="SUPFAM" id="SSF53474">
    <property type="entry name" value="alpha/beta-Hydrolases"/>
    <property type="match status" value="1"/>
</dbReference>
<feature type="repeat" description="TPR" evidence="3">
    <location>
        <begin position="804"/>
        <end position="837"/>
    </location>
</feature>
<dbReference type="Gene3D" id="1.25.40.10">
    <property type="entry name" value="Tetratricopeptide repeat domain"/>
    <property type="match status" value="2"/>
</dbReference>
<keyword evidence="5" id="KW-0472">Membrane</keyword>
<evidence type="ECO:0000256" key="4">
    <source>
        <dbReference type="SAM" id="MobiDB-lite"/>
    </source>
</evidence>
<evidence type="ECO:0000313" key="8">
    <source>
        <dbReference type="Proteomes" id="UP000583929"/>
    </source>
</evidence>
<dbReference type="InterPro" id="IPR000073">
    <property type="entry name" value="AB_hydrolase_1"/>
</dbReference>
<comment type="caution">
    <text evidence="7">The sequence shown here is derived from an EMBL/GenBank/DDBJ whole genome shotgun (WGS) entry which is preliminary data.</text>
</comment>
<keyword evidence="5" id="KW-0812">Transmembrane</keyword>
<evidence type="ECO:0000256" key="5">
    <source>
        <dbReference type="SAM" id="Phobius"/>
    </source>
</evidence>
<dbReference type="InterPro" id="IPR044650">
    <property type="entry name" value="SRFR1-like"/>
</dbReference>
<dbReference type="GO" id="GO:0045892">
    <property type="term" value="P:negative regulation of DNA-templated transcription"/>
    <property type="evidence" value="ECO:0007669"/>
    <property type="project" value="InterPro"/>
</dbReference>
<feature type="transmembrane region" description="Helical" evidence="5">
    <location>
        <begin position="1192"/>
        <end position="1219"/>
    </location>
</feature>
<gene>
    <name evidence="7" type="ORF">G4B88_017513</name>
</gene>